<evidence type="ECO:0000313" key="3">
    <source>
        <dbReference type="Proteomes" id="UP001054252"/>
    </source>
</evidence>
<feature type="transmembrane region" description="Helical" evidence="1">
    <location>
        <begin position="12"/>
        <end position="30"/>
    </location>
</feature>
<evidence type="ECO:0000256" key="1">
    <source>
        <dbReference type="SAM" id="Phobius"/>
    </source>
</evidence>
<comment type="caution">
    <text evidence="2">The sequence shown here is derived from an EMBL/GenBank/DDBJ whole genome shotgun (WGS) entry which is preliminary data.</text>
</comment>
<organism evidence="2 3">
    <name type="scientific">Rubroshorea leprosula</name>
    <dbReference type="NCBI Taxonomy" id="152421"/>
    <lineage>
        <taxon>Eukaryota</taxon>
        <taxon>Viridiplantae</taxon>
        <taxon>Streptophyta</taxon>
        <taxon>Embryophyta</taxon>
        <taxon>Tracheophyta</taxon>
        <taxon>Spermatophyta</taxon>
        <taxon>Magnoliopsida</taxon>
        <taxon>eudicotyledons</taxon>
        <taxon>Gunneridae</taxon>
        <taxon>Pentapetalae</taxon>
        <taxon>rosids</taxon>
        <taxon>malvids</taxon>
        <taxon>Malvales</taxon>
        <taxon>Dipterocarpaceae</taxon>
        <taxon>Rubroshorea</taxon>
    </lineage>
</organism>
<keyword evidence="1" id="KW-0472">Membrane</keyword>
<accession>A0AAV5JTD6</accession>
<keyword evidence="3" id="KW-1185">Reference proteome</keyword>
<dbReference type="AlphaFoldDB" id="A0AAV5JTD6"/>
<protein>
    <submittedName>
        <fullName evidence="2">Uncharacterized protein</fullName>
    </submittedName>
</protein>
<reference evidence="2 3" key="1">
    <citation type="journal article" date="2021" name="Commun. Biol.">
        <title>The genome of Shorea leprosula (Dipterocarpaceae) highlights the ecological relevance of drought in aseasonal tropical rainforests.</title>
        <authorList>
            <person name="Ng K.K.S."/>
            <person name="Kobayashi M.J."/>
            <person name="Fawcett J.A."/>
            <person name="Hatakeyama M."/>
            <person name="Paape T."/>
            <person name="Ng C.H."/>
            <person name="Ang C.C."/>
            <person name="Tnah L.H."/>
            <person name="Lee C.T."/>
            <person name="Nishiyama T."/>
            <person name="Sese J."/>
            <person name="O'Brien M.J."/>
            <person name="Copetti D."/>
            <person name="Mohd Noor M.I."/>
            <person name="Ong R.C."/>
            <person name="Putra M."/>
            <person name="Sireger I.Z."/>
            <person name="Indrioko S."/>
            <person name="Kosugi Y."/>
            <person name="Izuno A."/>
            <person name="Isagi Y."/>
            <person name="Lee S.L."/>
            <person name="Shimizu K.K."/>
        </authorList>
    </citation>
    <scope>NUCLEOTIDE SEQUENCE [LARGE SCALE GENOMIC DNA]</scope>
    <source>
        <strain evidence="2">214</strain>
    </source>
</reference>
<keyword evidence="1" id="KW-0812">Transmembrane</keyword>
<sequence>MLQTCMYFQATQFHHLVYYLVFVGVIQYRVTKESLMDRLSIDMHEACLKIDKECR</sequence>
<keyword evidence="1" id="KW-1133">Transmembrane helix</keyword>
<dbReference type="EMBL" id="BPVZ01000040">
    <property type="protein sequence ID" value="GKV13995.1"/>
    <property type="molecule type" value="Genomic_DNA"/>
</dbReference>
<name>A0AAV5JTD6_9ROSI</name>
<evidence type="ECO:0000313" key="2">
    <source>
        <dbReference type="EMBL" id="GKV13995.1"/>
    </source>
</evidence>
<proteinExistence type="predicted"/>
<gene>
    <name evidence="2" type="ORF">SLEP1_g24935</name>
</gene>
<dbReference type="Proteomes" id="UP001054252">
    <property type="component" value="Unassembled WGS sequence"/>
</dbReference>